<feature type="region of interest" description="Disordered" evidence="1">
    <location>
        <begin position="117"/>
        <end position="193"/>
    </location>
</feature>
<dbReference type="PANTHER" id="PTHR47263">
    <property type="entry name" value="ADENYLATE CYCLASE ACTIVATION PROTEIN GIT1"/>
    <property type="match status" value="1"/>
</dbReference>
<feature type="region of interest" description="Disordered" evidence="1">
    <location>
        <begin position="24"/>
        <end position="84"/>
    </location>
</feature>
<evidence type="ECO:0000259" key="2">
    <source>
        <dbReference type="PROSITE" id="PS50004"/>
    </source>
</evidence>
<feature type="compositionally biased region" description="Low complexity" evidence="1">
    <location>
        <begin position="343"/>
        <end position="352"/>
    </location>
</feature>
<dbReference type="EMBL" id="JABELV010000040">
    <property type="protein sequence ID" value="KAG7562062.1"/>
    <property type="molecule type" value="Genomic_DNA"/>
</dbReference>
<comment type="caution">
    <text evidence="5">The sequence shown here is derived from an EMBL/GenBank/DDBJ whole genome shotgun (WGS) entry which is preliminary data.</text>
</comment>
<feature type="compositionally biased region" description="Polar residues" evidence="1">
    <location>
        <begin position="353"/>
        <end position="364"/>
    </location>
</feature>
<dbReference type="PROSITE" id="PS51259">
    <property type="entry name" value="MHD2"/>
    <property type="match status" value="1"/>
</dbReference>
<accession>A0A8K0JNT7</accession>
<proteinExistence type="predicted"/>
<name>A0A8K0JNT7_9TREE</name>
<feature type="domain" description="C2" evidence="2">
    <location>
        <begin position="1026"/>
        <end position="1145"/>
    </location>
</feature>
<organism evidence="5 6">
    <name type="scientific">Filobasidium floriforme</name>
    <dbReference type="NCBI Taxonomy" id="5210"/>
    <lineage>
        <taxon>Eukaryota</taxon>
        <taxon>Fungi</taxon>
        <taxon>Dikarya</taxon>
        <taxon>Basidiomycota</taxon>
        <taxon>Agaricomycotina</taxon>
        <taxon>Tremellomycetes</taxon>
        <taxon>Filobasidiales</taxon>
        <taxon>Filobasidiaceae</taxon>
        <taxon>Filobasidium</taxon>
    </lineage>
</organism>
<dbReference type="PROSITE" id="PS50004">
    <property type="entry name" value="C2"/>
    <property type="match status" value="1"/>
</dbReference>
<dbReference type="InterPro" id="IPR014772">
    <property type="entry name" value="Munc13_dom-2"/>
</dbReference>
<evidence type="ECO:0000313" key="6">
    <source>
        <dbReference type="Proteomes" id="UP000812966"/>
    </source>
</evidence>
<dbReference type="SMART" id="SM00239">
    <property type="entry name" value="C2"/>
    <property type="match status" value="1"/>
</dbReference>
<dbReference type="InterPro" id="IPR000008">
    <property type="entry name" value="C2_dom"/>
</dbReference>
<dbReference type="Gene3D" id="1.20.58.1100">
    <property type="match status" value="1"/>
</dbReference>
<gene>
    <name evidence="5" type="ORF">FFLO_02534</name>
</gene>
<keyword evidence="6" id="KW-1185">Reference proteome</keyword>
<dbReference type="InterPro" id="IPR010439">
    <property type="entry name" value="MUN_dom"/>
</dbReference>
<feature type="domain" description="MHD1" evidence="3">
    <location>
        <begin position="820"/>
        <end position="938"/>
    </location>
</feature>
<dbReference type="Pfam" id="PF00168">
    <property type="entry name" value="C2"/>
    <property type="match status" value="1"/>
</dbReference>
<dbReference type="PANTHER" id="PTHR47263:SF1">
    <property type="entry name" value="C2 DOMAIN PROTEIN (AFU_ORTHOLOGUE AFUA_7G02350)"/>
    <property type="match status" value="1"/>
</dbReference>
<dbReference type="Pfam" id="PF06292">
    <property type="entry name" value="MUN"/>
    <property type="match status" value="1"/>
</dbReference>
<dbReference type="InterPro" id="IPR052811">
    <property type="entry name" value="Glucose_resp_signaling"/>
</dbReference>
<dbReference type="Proteomes" id="UP000812966">
    <property type="component" value="Unassembled WGS sequence"/>
</dbReference>
<feature type="compositionally biased region" description="Polar residues" evidence="1">
    <location>
        <begin position="117"/>
        <end position="169"/>
    </location>
</feature>
<reference evidence="5" key="1">
    <citation type="submission" date="2020-04" db="EMBL/GenBank/DDBJ databases">
        <title>Analysis of mating type loci in Filobasidium floriforme.</title>
        <authorList>
            <person name="Nowrousian M."/>
        </authorList>
    </citation>
    <scope>NUCLEOTIDE SEQUENCE</scope>
    <source>
        <strain evidence="5">CBS 6242</strain>
    </source>
</reference>
<evidence type="ECO:0000259" key="4">
    <source>
        <dbReference type="PROSITE" id="PS51259"/>
    </source>
</evidence>
<dbReference type="Gene3D" id="1.10.357.50">
    <property type="match status" value="1"/>
</dbReference>
<dbReference type="PROSITE" id="PS51258">
    <property type="entry name" value="MHD1"/>
    <property type="match status" value="1"/>
</dbReference>
<evidence type="ECO:0000313" key="5">
    <source>
        <dbReference type="EMBL" id="KAG7562062.1"/>
    </source>
</evidence>
<sequence>MASSPKVQDANELSEGFMLYSGFIGGEGDAPPTPRAKHRPVDFQNTPKQAKNADKMVHAGTRSPRKGSYDDYPVQEIPPPGKVNPIGVQDELDDTAYNYALRVAYINRILQSAVSRPAKSPNTHNLASPFELSSGSSPGNLRSPNNNGNAPNSYFPSTSKYPSNATGSSGMIAAPSTATSPGRSVFGRKKEKEAGKLPKEFLPGFWDSLGNEGGDAVWRTSVNTFLSYLPNKKATKTASGLNLREISVLLETFSSVLPSSDGGMTSPTTSKSVNPQKHVHITHLIAVLSTCLQGFYNPMNRKLKEEDKEMYLRIMTELDLWSLRPETARERQQSQSFYGDLASPNSEPESPSARTVSRKSSFISSMGRKNAATPPPMPSTPSFASSSVSLASEGSIDTPWDRSPSRGSSHNGREKDRKGSLVNDSGSPLDLVDVVRRVFGINKDKINHDLDSLRRAGLDEKSYLSDLKVHLVQANTAVQTTESPFMQERATSLQAELGALVHARPDLAGMNIVSPTSGQSGKEFFFTPNQRKDEIYARLVKQARLTLSWDTPLTPKTTGERELVELCAGVWGIRNKTLAEVSVSFQIWSDCLGRESEEDEVVGNRRMMGPGASRKRASYTEEFGWAERVLEDLLELAMDIEAGIDDEEEKLAKSTLMTLHNKLASHLTSAVASIYPTTAIPPTKPPPSCFSLIKALLDSPDLSGLLPDALKVGSWQNAADDLRGAAVGEYVVKQVEFLAESGGGMTPGNEGTEKSLEGYEKLADFIEEGVQRVGKVWPQDRLDGRLHPPSIILSKQLPLFLAELQVLDQPSSGTKADVIFGLYERTARLIHLWEELCPGEDLAFELEPFFEPHVREWLRGTNEVDTHEWVSRAVAMDSWVPEGTLRHSQSVLDLFQFIRTAVTTILVNLPLGEYSKACYLIDFSKTAAASVSQYATTVESLFLAEMTTNRGNTSAPLEPAPSVGGKAGAWLAKSKQAIQGLERKKVEGFNIPPTACVKLTDMGAARACLEDLGIAMDADETTRIVKEHNLKTNGSPNGNAKSTQHVFTVTASRGENLLSKNLQKAADAFVTMTDPVTSNRLLKSNTAISSADPTWEQSFEITIGGPKILELACYDRTLVGKHDLIGTASFKLDPSAYREVPTRELLVPLNPRGSVYVRLEMEGGEKHEIKFHLDRAGRSLDRAGENMTRCIVDRMGDFVKSQLSKDAIRELLRPLSAKPKKGTAKQTSLSDQDFEASLVPLLDYFDTNFSTFAVTLSDKVKLHVMTRLWRRVLDILISTLIPPLSDKETTADPLSTQEINVVFQWLKLLKSFFNACENGVEYGVPLLVLQSGAYKDLLLIGQYLDLPVASLKEKCVAAIKGVGRQSSKSQSLAQSGFTSSGASEDEERTAEILLRILRMRPQTSDFLHNQISALNDARVRKQALVQ</sequence>
<feature type="domain" description="MHD2" evidence="4">
    <location>
        <begin position="1235"/>
        <end position="1355"/>
    </location>
</feature>
<feature type="compositionally biased region" description="Low complexity" evidence="1">
    <location>
        <begin position="380"/>
        <end position="395"/>
    </location>
</feature>
<feature type="region of interest" description="Disordered" evidence="1">
    <location>
        <begin position="331"/>
        <end position="426"/>
    </location>
</feature>
<dbReference type="InterPro" id="IPR035892">
    <property type="entry name" value="C2_domain_sf"/>
</dbReference>
<protein>
    <submittedName>
        <fullName evidence="5">Uncharacterized protein</fullName>
    </submittedName>
</protein>
<dbReference type="SUPFAM" id="SSF49562">
    <property type="entry name" value="C2 domain (Calcium/lipid-binding domain, CaLB)"/>
    <property type="match status" value="1"/>
</dbReference>
<evidence type="ECO:0000259" key="3">
    <source>
        <dbReference type="PROSITE" id="PS51258"/>
    </source>
</evidence>
<evidence type="ECO:0000256" key="1">
    <source>
        <dbReference type="SAM" id="MobiDB-lite"/>
    </source>
</evidence>
<dbReference type="InterPro" id="IPR014770">
    <property type="entry name" value="Munc13_1"/>
</dbReference>